<dbReference type="Pfam" id="PF23571">
    <property type="entry name" value="GH3_M"/>
    <property type="match status" value="1"/>
</dbReference>
<dbReference type="Proteomes" id="UP000199532">
    <property type="component" value="Unassembled WGS sequence"/>
</dbReference>
<dbReference type="InterPro" id="IPR004993">
    <property type="entry name" value="GH3"/>
</dbReference>
<evidence type="ECO:0000313" key="4">
    <source>
        <dbReference type="Proteomes" id="UP000199532"/>
    </source>
</evidence>
<sequence>MGIRALLSQPLAKYIAEEQQRWIVKSTEVQEEWRVKLVAKAMNTQFGKDHFFKDIHTYEEFKEAVPVRDYEDLKGYIAHLKAGESDILWPGKPLYFAKTSGTTSGTKYIPITKESIPNHINSARNAILSYIAETKKSAFLDKKLIFLSGSPVMTETGGVLTGRLSGISNHHVPGYLRANQMPSYETNCIEDWEIKLDKIIDETIDQPMSLISGIPPWVQMYFDRIIDRTGKKIKDVFPEFSLFIYGGVNFEPYRAKLYESIGKRIDSIELYPASEGFFAYQDSQKEEGLLLLLNSGIFFEFIPVENYFDENPKRLRINDVEVGKNYALVVSSNAGLWGYSIGDTIKFVSTDPYRILVTGRIKHFISAFGEHVIGEEIEKALRYAMERHPEVEVVEFTVAPMVTPNQGSLPYHEWFVEFAKMPVNMEQFVQDIDRRLTELNVYYDDLIKGNILRQLVMTPLRKNSFIDYMRASGKLGGQNKVPRLSNDRKIADELTKMNTL</sequence>
<gene>
    <name evidence="3" type="ORF">SAMN04487995_3188</name>
</gene>
<dbReference type="InterPro" id="IPR055378">
    <property type="entry name" value="GH3_C"/>
</dbReference>
<dbReference type="OrthoDB" id="5678283at2"/>
<evidence type="ECO:0000259" key="2">
    <source>
        <dbReference type="Pfam" id="PF23572"/>
    </source>
</evidence>
<dbReference type="Pfam" id="PF23572">
    <property type="entry name" value="GH3_C"/>
    <property type="match status" value="1"/>
</dbReference>
<keyword evidence="4" id="KW-1185">Reference proteome</keyword>
<dbReference type="AlphaFoldDB" id="A0A1H6WAX2"/>
<evidence type="ECO:0000259" key="1">
    <source>
        <dbReference type="Pfam" id="PF23571"/>
    </source>
</evidence>
<dbReference type="RefSeq" id="WP_090336707.1">
    <property type="nucleotide sequence ID" value="NZ_FNXY01000005.1"/>
</dbReference>
<dbReference type="InterPro" id="IPR055377">
    <property type="entry name" value="GH3_M"/>
</dbReference>
<dbReference type="STRING" id="408657.SAMN04487995_3188"/>
<dbReference type="PANTHER" id="PTHR31901:SF9">
    <property type="entry name" value="GH3 DOMAIN-CONTAINING PROTEIN"/>
    <property type="match status" value="1"/>
</dbReference>
<dbReference type="PANTHER" id="PTHR31901">
    <property type="entry name" value="GH3 DOMAIN-CONTAINING PROTEIN"/>
    <property type="match status" value="1"/>
</dbReference>
<organism evidence="3 4">
    <name type="scientific">Dyadobacter koreensis</name>
    <dbReference type="NCBI Taxonomy" id="408657"/>
    <lineage>
        <taxon>Bacteria</taxon>
        <taxon>Pseudomonadati</taxon>
        <taxon>Bacteroidota</taxon>
        <taxon>Cytophagia</taxon>
        <taxon>Cytophagales</taxon>
        <taxon>Spirosomataceae</taxon>
        <taxon>Dyadobacter</taxon>
    </lineage>
</organism>
<dbReference type="GO" id="GO:0016881">
    <property type="term" value="F:acid-amino acid ligase activity"/>
    <property type="evidence" value="ECO:0007669"/>
    <property type="project" value="TreeGrafter"/>
</dbReference>
<evidence type="ECO:0000313" key="3">
    <source>
        <dbReference type="EMBL" id="SEJ09495.1"/>
    </source>
</evidence>
<feature type="domain" description="GH3 middle" evidence="1">
    <location>
        <begin position="291"/>
        <end position="350"/>
    </location>
</feature>
<name>A0A1H6WAX2_9BACT</name>
<dbReference type="GO" id="GO:0005737">
    <property type="term" value="C:cytoplasm"/>
    <property type="evidence" value="ECO:0007669"/>
    <property type="project" value="TreeGrafter"/>
</dbReference>
<proteinExistence type="predicted"/>
<feature type="domain" description="GH3 C-terminal" evidence="2">
    <location>
        <begin position="375"/>
        <end position="489"/>
    </location>
</feature>
<reference evidence="3 4" key="1">
    <citation type="submission" date="2016-10" db="EMBL/GenBank/DDBJ databases">
        <authorList>
            <person name="de Groot N.N."/>
        </authorList>
    </citation>
    <scope>NUCLEOTIDE SEQUENCE [LARGE SCALE GENOMIC DNA]</scope>
    <source>
        <strain evidence="3 4">DSM 19938</strain>
    </source>
</reference>
<protein>
    <submittedName>
        <fullName evidence="3">GH3 auxin-responsive promoter</fullName>
    </submittedName>
</protein>
<dbReference type="SUPFAM" id="SSF56801">
    <property type="entry name" value="Acetyl-CoA synthetase-like"/>
    <property type="match status" value="1"/>
</dbReference>
<dbReference type="Pfam" id="PF03321">
    <property type="entry name" value="GH3"/>
    <property type="match status" value="1"/>
</dbReference>
<accession>A0A1H6WAX2</accession>
<dbReference type="EMBL" id="FNXY01000005">
    <property type="protein sequence ID" value="SEJ09495.1"/>
    <property type="molecule type" value="Genomic_DNA"/>
</dbReference>